<feature type="domain" description="DUF2231" evidence="2">
    <location>
        <begin position="14"/>
        <end position="132"/>
    </location>
</feature>
<dbReference type="OrthoDB" id="2873672at2"/>
<name>A0A5D4XLW4_9GAMM</name>
<organism evidence="3 4">
    <name type="scientific">Luteimonas viscosa</name>
    <dbReference type="NCBI Taxonomy" id="1132694"/>
    <lineage>
        <taxon>Bacteria</taxon>
        <taxon>Pseudomonadati</taxon>
        <taxon>Pseudomonadota</taxon>
        <taxon>Gammaproteobacteria</taxon>
        <taxon>Lysobacterales</taxon>
        <taxon>Lysobacteraceae</taxon>
        <taxon>Luteimonas</taxon>
    </lineage>
</organism>
<dbReference type="PIRSF" id="PIRSF029509">
    <property type="entry name" value="UCP029509"/>
    <property type="match status" value="1"/>
</dbReference>
<dbReference type="AlphaFoldDB" id="A0A5D4XLW4"/>
<dbReference type="EMBL" id="VTFT01000001">
    <property type="protein sequence ID" value="TYT25636.1"/>
    <property type="molecule type" value="Genomic_DNA"/>
</dbReference>
<protein>
    <submittedName>
        <fullName evidence="3">DUF2231 domain-containing protein</fullName>
    </submittedName>
</protein>
<reference evidence="3 4" key="1">
    <citation type="submission" date="2019-08" db="EMBL/GenBank/DDBJ databases">
        <title>Luteimonas viscosus sp. nov., isolated from soil of a sunflower field.</title>
        <authorList>
            <person name="Jianli Z."/>
            <person name="Ying Z."/>
        </authorList>
    </citation>
    <scope>NUCLEOTIDE SEQUENCE [LARGE SCALE GENOMIC DNA]</scope>
    <source>
        <strain evidence="3 4">XBU10</strain>
    </source>
</reference>
<evidence type="ECO:0000256" key="1">
    <source>
        <dbReference type="SAM" id="Phobius"/>
    </source>
</evidence>
<evidence type="ECO:0000313" key="3">
    <source>
        <dbReference type="EMBL" id="TYT25636.1"/>
    </source>
</evidence>
<keyword evidence="4" id="KW-1185">Reference proteome</keyword>
<comment type="caution">
    <text evidence="3">The sequence shown here is derived from an EMBL/GenBank/DDBJ whole genome shotgun (WGS) entry which is preliminary data.</text>
</comment>
<sequence>MSSTIERPRFPMFHPFHAVLLGGTITLFLGALLCDIAYARTFEIQWNNFASWLIVGGLVVGAVALACSTLGLLPSRRTRQSILHAALLLATLIAGLLNALMHARDAWASMPGGLVLSVLVFVLACVATWLGCRPTRIGGTP</sequence>
<evidence type="ECO:0000259" key="2">
    <source>
        <dbReference type="Pfam" id="PF09990"/>
    </source>
</evidence>
<gene>
    <name evidence="3" type="ORF">FZO89_04840</name>
</gene>
<feature type="transmembrane region" description="Helical" evidence="1">
    <location>
        <begin position="49"/>
        <end position="73"/>
    </location>
</feature>
<feature type="transmembrane region" description="Helical" evidence="1">
    <location>
        <begin position="113"/>
        <end position="132"/>
    </location>
</feature>
<keyword evidence="1" id="KW-0472">Membrane</keyword>
<dbReference type="Pfam" id="PF09990">
    <property type="entry name" value="DUF2231"/>
    <property type="match status" value="1"/>
</dbReference>
<dbReference type="Proteomes" id="UP000324973">
    <property type="component" value="Unassembled WGS sequence"/>
</dbReference>
<proteinExistence type="predicted"/>
<feature type="transmembrane region" description="Helical" evidence="1">
    <location>
        <begin position="82"/>
        <end position="101"/>
    </location>
</feature>
<dbReference type="InterPro" id="IPR019251">
    <property type="entry name" value="DUF2231_TM"/>
</dbReference>
<accession>A0A5D4XLW4</accession>
<dbReference type="InterPro" id="IPR016923">
    <property type="entry name" value="UCP029509"/>
</dbReference>
<keyword evidence="1" id="KW-1133">Transmembrane helix</keyword>
<evidence type="ECO:0000313" key="4">
    <source>
        <dbReference type="Proteomes" id="UP000324973"/>
    </source>
</evidence>
<dbReference type="RefSeq" id="WP_149102186.1">
    <property type="nucleotide sequence ID" value="NZ_VTFT01000001.1"/>
</dbReference>
<keyword evidence="1" id="KW-0812">Transmembrane</keyword>